<proteinExistence type="inferred from homology"/>
<evidence type="ECO:0000256" key="10">
    <source>
        <dbReference type="ARBA" id="ARBA00022777"/>
    </source>
</evidence>
<evidence type="ECO:0000256" key="8">
    <source>
        <dbReference type="ARBA" id="ARBA00022723"/>
    </source>
</evidence>
<dbReference type="PANTHER" id="PTHR43030:SF1">
    <property type="entry name" value="PHOSPHOENOLPYRUVATE SYNTHASE"/>
    <property type="match status" value="1"/>
</dbReference>
<keyword evidence="7" id="KW-0808">Transferase</keyword>
<evidence type="ECO:0000256" key="14">
    <source>
        <dbReference type="ARBA" id="ARBA00047700"/>
    </source>
</evidence>
<comment type="cofactor">
    <cofactor evidence="1">
        <name>Mg(2+)</name>
        <dbReference type="ChEBI" id="CHEBI:18420"/>
    </cofactor>
</comment>
<dbReference type="AlphaFoldDB" id="A0A971M4N4"/>
<evidence type="ECO:0000256" key="4">
    <source>
        <dbReference type="ARBA" id="ARBA00007837"/>
    </source>
</evidence>
<evidence type="ECO:0000313" key="16">
    <source>
        <dbReference type="EMBL" id="NLW35800.1"/>
    </source>
</evidence>
<evidence type="ECO:0000256" key="2">
    <source>
        <dbReference type="ARBA" id="ARBA00002988"/>
    </source>
</evidence>
<evidence type="ECO:0000256" key="11">
    <source>
        <dbReference type="ARBA" id="ARBA00022840"/>
    </source>
</evidence>
<dbReference type="Gene3D" id="3.30.470.20">
    <property type="entry name" value="ATP-grasp fold, B domain"/>
    <property type="match status" value="1"/>
</dbReference>
<comment type="catalytic activity">
    <reaction evidence="14">
        <text>pyruvate + ATP + H2O = phosphoenolpyruvate + AMP + phosphate + 2 H(+)</text>
        <dbReference type="Rhea" id="RHEA:11364"/>
        <dbReference type="ChEBI" id="CHEBI:15361"/>
        <dbReference type="ChEBI" id="CHEBI:15377"/>
        <dbReference type="ChEBI" id="CHEBI:15378"/>
        <dbReference type="ChEBI" id="CHEBI:30616"/>
        <dbReference type="ChEBI" id="CHEBI:43474"/>
        <dbReference type="ChEBI" id="CHEBI:58702"/>
        <dbReference type="ChEBI" id="CHEBI:456215"/>
        <dbReference type="EC" id="2.7.9.2"/>
    </reaction>
</comment>
<evidence type="ECO:0000256" key="3">
    <source>
        <dbReference type="ARBA" id="ARBA00004742"/>
    </source>
</evidence>
<dbReference type="InterPro" id="IPR006319">
    <property type="entry name" value="PEP_synth"/>
</dbReference>
<keyword evidence="9" id="KW-0547">Nucleotide-binding</keyword>
<gene>
    <name evidence="16" type="ORF">GXY80_10015</name>
</gene>
<dbReference type="GO" id="GO:0046872">
    <property type="term" value="F:metal ion binding"/>
    <property type="evidence" value="ECO:0007669"/>
    <property type="project" value="UniProtKB-KW"/>
</dbReference>
<evidence type="ECO:0000256" key="7">
    <source>
        <dbReference type="ARBA" id="ARBA00022679"/>
    </source>
</evidence>
<evidence type="ECO:0000313" key="17">
    <source>
        <dbReference type="Proteomes" id="UP000777265"/>
    </source>
</evidence>
<evidence type="ECO:0000256" key="9">
    <source>
        <dbReference type="ARBA" id="ARBA00022741"/>
    </source>
</evidence>
<dbReference type="Gene3D" id="3.30.1490.20">
    <property type="entry name" value="ATP-grasp fold, A domain"/>
    <property type="match status" value="1"/>
</dbReference>
<name>A0A971M4N4_9BACT</name>
<keyword evidence="8" id="KW-0479">Metal-binding</keyword>
<comment type="similarity">
    <text evidence="4">Belongs to the PEP-utilizing enzyme family.</text>
</comment>
<feature type="domain" description="Pyruvate phosphate dikinase AMP/ATP-binding" evidence="15">
    <location>
        <begin position="17"/>
        <end position="329"/>
    </location>
</feature>
<organism evidence="16 17">
    <name type="scientific">Syntrophorhabdus aromaticivorans</name>
    <dbReference type="NCBI Taxonomy" id="328301"/>
    <lineage>
        <taxon>Bacteria</taxon>
        <taxon>Pseudomonadati</taxon>
        <taxon>Thermodesulfobacteriota</taxon>
        <taxon>Syntrophorhabdia</taxon>
        <taxon>Syntrophorhabdales</taxon>
        <taxon>Syntrophorhabdaceae</taxon>
        <taxon>Syntrophorhabdus</taxon>
    </lineage>
</organism>
<accession>A0A971M4N4</accession>
<sequence length="341" mass="38041">MEKWLFWFDEIDKDSSELVGKKCANLGEMSRLGMRVPHGFAISVKGFEQFMSLTGLAQEVEAYIGAQREDLKQVEVCQAVSRKVQGLIESTPVPESMKKEISAYYHALCDKAGRKNLAVAVRSSGVVSMPGQMDTYLNVVGEEAVTEHIKRVWSSSYTVRAMTCRIEQEMPVEWAPIGVAVMMLVDAKSAGVVLTVLPTTGDMTKVVIEGNWGLGESVVGGEITPDSFVVDKENLTVLDRKVSTKQGMVGRETSGTTYVKVPKELQGESCLDDEEIREITKTAIDVEKHFGVPQDMEWVVDKDLPFPENIFWVQARPARFTKVEKAEDIDYIIDLMVRIFD</sequence>
<dbReference type="InterPro" id="IPR013815">
    <property type="entry name" value="ATP_grasp_subdomain_1"/>
</dbReference>
<dbReference type="EMBL" id="JAAYEE010000173">
    <property type="protein sequence ID" value="NLW35800.1"/>
    <property type="molecule type" value="Genomic_DNA"/>
</dbReference>
<reference evidence="16" key="1">
    <citation type="journal article" date="2020" name="Biotechnol. Biofuels">
        <title>New insights from the biogas microbiome by comprehensive genome-resolved metagenomics of nearly 1600 species originating from multiple anaerobic digesters.</title>
        <authorList>
            <person name="Campanaro S."/>
            <person name="Treu L."/>
            <person name="Rodriguez-R L.M."/>
            <person name="Kovalovszki A."/>
            <person name="Ziels R.M."/>
            <person name="Maus I."/>
            <person name="Zhu X."/>
            <person name="Kougias P.G."/>
            <person name="Basile A."/>
            <person name="Luo G."/>
            <person name="Schluter A."/>
            <person name="Konstantinidis K.T."/>
            <person name="Angelidaki I."/>
        </authorList>
    </citation>
    <scope>NUCLEOTIDE SEQUENCE</scope>
    <source>
        <strain evidence="16">AS06rmzACSIP_7</strain>
    </source>
</reference>
<evidence type="ECO:0000256" key="5">
    <source>
        <dbReference type="ARBA" id="ARBA00011996"/>
    </source>
</evidence>
<reference evidence="16" key="2">
    <citation type="submission" date="2020-01" db="EMBL/GenBank/DDBJ databases">
        <authorList>
            <person name="Campanaro S."/>
        </authorList>
    </citation>
    <scope>NUCLEOTIDE SEQUENCE</scope>
    <source>
        <strain evidence="16">AS06rmzACSIP_7</strain>
    </source>
</reference>
<evidence type="ECO:0000256" key="13">
    <source>
        <dbReference type="ARBA" id="ARBA00033470"/>
    </source>
</evidence>
<keyword evidence="10" id="KW-0418">Kinase</keyword>
<dbReference type="Pfam" id="PF01326">
    <property type="entry name" value="PPDK_N"/>
    <property type="match status" value="1"/>
</dbReference>
<dbReference type="InterPro" id="IPR002192">
    <property type="entry name" value="PPDK_AMP/ATP-bd"/>
</dbReference>
<evidence type="ECO:0000256" key="1">
    <source>
        <dbReference type="ARBA" id="ARBA00001946"/>
    </source>
</evidence>
<keyword evidence="12" id="KW-0460">Magnesium</keyword>
<evidence type="ECO:0000256" key="6">
    <source>
        <dbReference type="ARBA" id="ARBA00021623"/>
    </source>
</evidence>
<dbReference type="EC" id="2.7.9.2" evidence="5"/>
<protein>
    <recommendedName>
        <fullName evidence="6">Phosphoenolpyruvate synthase</fullName>
        <ecNumber evidence="5">2.7.9.2</ecNumber>
    </recommendedName>
    <alternativeName>
        <fullName evidence="13">Pyruvate, water dikinase</fullName>
    </alternativeName>
</protein>
<comment type="caution">
    <text evidence="16">The sequence shown here is derived from an EMBL/GenBank/DDBJ whole genome shotgun (WGS) entry which is preliminary data.</text>
</comment>
<dbReference type="GO" id="GO:0005524">
    <property type="term" value="F:ATP binding"/>
    <property type="evidence" value="ECO:0007669"/>
    <property type="project" value="UniProtKB-KW"/>
</dbReference>
<dbReference type="Proteomes" id="UP000777265">
    <property type="component" value="Unassembled WGS sequence"/>
</dbReference>
<dbReference type="GO" id="GO:0008986">
    <property type="term" value="F:pyruvate, water dikinase activity"/>
    <property type="evidence" value="ECO:0007669"/>
    <property type="project" value="UniProtKB-EC"/>
</dbReference>
<keyword evidence="11" id="KW-0067">ATP-binding</keyword>
<dbReference type="SUPFAM" id="SSF56059">
    <property type="entry name" value="Glutathione synthetase ATP-binding domain-like"/>
    <property type="match status" value="1"/>
</dbReference>
<evidence type="ECO:0000259" key="15">
    <source>
        <dbReference type="Pfam" id="PF01326"/>
    </source>
</evidence>
<dbReference type="PANTHER" id="PTHR43030">
    <property type="entry name" value="PHOSPHOENOLPYRUVATE SYNTHASE"/>
    <property type="match status" value="1"/>
</dbReference>
<comment type="pathway">
    <text evidence="3">Carbohydrate biosynthesis; gluconeogenesis.</text>
</comment>
<evidence type="ECO:0000256" key="12">
    <source>
        <dbReference type="ARBA" id="ARBA00022842"/>
    </source>
</evidence>
<comment type="function">
    <text evidence="2">Catalyzes the phosphorylation of pyruvate to phosphoenolpyruvate.</text>
</comment>